<gene>
    <name evidence="1" type="ORF">EfsSVR2332_35150</name>
</gene>
<evidence type="ECO:0000313" key="1">
    <source>
        <dbReference type="EMBL" id="BDQ63437.1"/>
    </source>
</evidence>
<proteinExistence type="predicted"/>
<accession>A0AC59HUI4</accession>
<dbReference type="EMBL" id="AP026729">
    <property type="protein sequence ID" value="BDQ63437.1"/>
    <property type="molecule type" value="Genomic_DNA"/>
</dbReference>
<name>A0AC59HUI4_ENTFL</name>
<protein>
    <submittedName>
        <fullName evidence="1">Uncharacterized protein</fullName>
    </submittedName>
</protein>
<sequence length="288" mass="34184">MKETVSVFMDESGKNKNEISLIGSVVVPNNFYCSKSVMELNDKLKREEISFHLTDYKKSQLKDYLNLFDLFVSNENLLRFNVVAFKRGRFSNHMLKGKIDDMVYSKIPERSIYGSLRGYSSFTEVEANIYIEYATDYEKRGLDKLIKNQLNIHSLYRYDHFKVVKAKLIYKNTEIGLEFTDACLGVLRNIIENRDVKTTSSSKVSRTLIYKKQLVYELINRHRNFFEHIDLFELDDKGLLERIDMRKYINLFQSKYLKEKELYGEVAEVYGDSKYHVKRKPRKIPYRQ</sequence>
<organism evidence="1 2">
    <name type="scientific">Enterococcus faecalis</name>
    <name type="common">Streptococcus faecalis</name>
    <dbReference type="NCBI Taxonomy" id="1351"/>
    <lineage>
        <taxon>Bacteria</taxon>
        <taxon>Bacillati</taxon>
        <taxon>Bacillota</taxon>
        <taxon>Bacilli</taxon>
        <taxon>Lactobacillales</taxon>
        <taxon>Enterococcaceae</taxon>
        <taxon>Enterococcus</taxon>
    </lineage>
</organism>
<reference evidence="1" key="1">
    <citation type="submission" date="2022-08" db="EMBL/GenBank/DDBJ databases">
        <title>Molecular epidemiological analysis of five strains of VanD-type vancomycin-resistant Enterococcus faecalis.</title>
        <authorList>
            <person name="Mimura K."/>
            <person name="Hashimoto Y."/>
            <person name="Tomita H."/>
        </authorList>
    </citation>
    <scope>NUCLEOTIDE SEQUENCE</scope>
    <source>
        <strain evidence="1">SVR2332</strain>
    </source>
</reference>
<evidence type="ECO:0000313" key="2">
    <source>
        <dbReference type="Proteomes" id="UP001317613"/>
    </source>
</evidence>
<dbReference type="Proteomes" id="UP001317613">
    <property type="component" value="Chromosome"/>
</dbReference>